<keyword evidence="8" id="KW-0255">Endonuclease</keyword>
<comment type="function">
    <text evidence="5">5'-3' exonuclease acting preferentially on double-stranded DNA.</text>
</comment>
<dbReference type="InterPro" id="IPR038969">
    <property type="entry name" value="FEN"/>
</dbReference>
<dbReference type="Pfam" id="PF02739">
    <property type="entry name" value="5_3_exonuc_N"/>
    <property type="match status" value="1"/>
</dbReference>
<gene>
    <name evidence="8" type="ORF">GIS00_23015</name>
</gene>
<evidence type="ECO:0000259" key="7">
    <source>
        <dbReference type="SMART" id="SM00475"/>
    </source>
</evidence>
<dbReference type="GO" id="GO:0033567">
    <property type="term" value="P:DNA replication, Okazaki fragment processing"/>
    <property type="evidence" value="ECO:0007669"/>
    <property type="project" value="InterPro"/>
</dbReference>
<dbReference type="AlphaFoldDB" id="A0A7K1FRN5"/>
<dbReference type="PANTHER" id="PTHR42646:SF2">
    <property type="entry name" value="5'-3' EXONUCLEASE FAMILY PROTEIN"/>
    <property type="match status" value="1"/>
</dbReference>
<dbReference type="SMART" id="SM00475">
    <property type="entry name" value="53EXOc"/>
    <property type="match status" value="1"/>
</dbReference>
<dbReference type="GO" id="GO:0003677">
    <property type="term" value="F:DNA binding"/>
    <property type="evidence" value="ECO:0007669"/>
    <property type="project" value="UniProtKB-KW"/>
</dbReference>
<dbReference type="Gene3D" id="1.10.150.20">
    <property type="entry name" value="5' to 3' exonuclease, C-terminal subdomain"/>
    <property type="match status" value="1"/>
</dbReference>
<feature type="domain" description="5'-3' exonuclease" evidence="7">
    <location>
        <begin position="2"/>
        <end position="285"/>
    </location>
</feature>
<dbReference type="SUPFAM" id="SSF88723">
    <property type="entry name" value="PIN domain-like"/>
    <property type="match status" value="1"/>
</dbReference>
<dbReference type="InterPro" id="IPR029060">
    <property type="entry name" value="PIN-like_dom_sf"/>
</dbReference>
<proteinExistence type="predicted"/>
<dbReference type="InterPro" id="IPR008918">
    <property type="entry name" value="HhH2"/>
</dbReference>
<evidence type="ECO:0000256" key="3">
    <source>
        <dbReference type="ARBA" id="ARBA00022839"/>
    </source>
</evidence>
<dbReference type="SMART" id="SM00279">
    <property type="entry name" value="HhH2"/>
    <property type="match status" value="1"/>
</dbReference>
<protein>
    <recommendedName>
        <fullName evidence="6">5'-3' exonuclease</fullName>
    </recommendedName>
</protein>
<dbReference type="InterPro" id="IPR020045">
    <property type="entry name" value="DNA_polI_H3TH"/>
</dbReference>
<dbReference type="GO" id="GO:0017108">
    <property type="term" value="F:5'-flap endonuclease activity"/>
    <property type="evidence" value="ECO:0007669"/>
    <property type="project" value="InterPro"/>
</dbReference>
<dbReference type="InterPro" id="IPR020046">
    <property type="entry name" value="5-3_exonucl_a-hlix_arch_N"/>
</dbReference>
<keyword evidence="2" id="KW-0378">Hydrolase</keyword>
<dbReference type="EMBL" id="WLYK01000011">
    <property type="protein sequence ID" value="MTD16808.1"/>
    <property type="molecule type" value="Genomic_DNA"/>
</dbReference>
<reference evidence="8 9" key="1">
    <citation type="submission" date="2019-11" db="EMBL/GenBank/DDBJ databases">
        <authorList>
            <person name="Jiang L.-Q."/>
        </authorList>
    </citation>
    <scope>NUCLEOTIDE SEQUENCE [LARGE SCALE GENOMIC DNA]</scope>
    <source>
        <strain evidence="8 9">YIM 132087</strain>
    </source>
</reference>
<dbReference type="PANTHER" id="PTHR42646">
    <property type="entry name" value="FLAP ENDONUCLEASE XNI"/>
    <property type="match status" value="1"/>
</dbReference>
<evidence type="ECO:0000256" key="6">
    <source>
        <dbReference type="ARBA" id="ARBA00050026"/>
    </source>
</evidence>
<dbReference type="GO" id="GO:0008409">
    <property type="term" value="F:5'-3' exonuclease activity"/>
    <property type="evidence" value="ECO:0007669"/>
    <property type="project" value="InterPro"/>
</dbReference>
<evidence type="ECO:0000313" key="9">
    <source>
        <dbReference type="Proteomes" id="UP000460221"/>
    </source>
</evidence>
<dbReference type="InterPro" id="IPR036279">
    <property type="entry name" value="5-3_exonuclease_C_sf"/>
</dbReference>
<evidence type="ECO:0000256" key="5">
    <source>
        <dbReference type="ARBA" id="ARBA00049957"/>
    </source>
</evidence>
<dbReference type="CDD" id="cd09859">
    <property type="entry name" value="PIN_53EXO"/>
    <property type="match status" value="1"/>
</dbReference>
<dbReference type="SUPFAM" id="SSF47807">
    <property type="entry name" value="5' to 3' exonuclease, C-terminal subdomain"/>
    <property type="match status" value="1"/>
</dbReference>
<keyword evidence="1" id="KW-0540">Nuclease</keyword>
<evidence type="ECO:0000256" key="2">
    <source>
        <dbReference type="ARBA" id="ARBA00022801"/>
    </source>
</evidence>
<dbReference type="Pfam" id="PF01367">
    <property type="entry name" value="5_3_exonuc"/>
    <property type="match status" value="1"/>
</dbReference>
<name>A0A7K1FRN5_9ACTN</name>
<evidence type="ECO:0000256" key="4">
    <source>
        <dbReference type="ARBA" id="ARBA00023125"/>
    </source>
</evidence>
<dbReference type="InterPro" id="IPR002421">
    <property type="entry name" value="5-3_exonuclease"/>
</dbReference>
<dbReference type="Gene3D" id="3.40.50.1010">
    <property type="entry name" value="5'-nuclease"/>
    <property type="match status" value="1"/>
</dbReference>
<dbReference type="RefSeq" id="WP_154770776.1">
    <property type="nucleotide sequence ID" value="NZ_WLYK01000011.1"/>
</dbReference>
<evidence type="ECO:0000313" key="8">
    <source>
        <dbReference type="EMBL" id="MTD16808.1"/>
    </source>
</evidence>
<dbReference type="CDD" id="cd09898">
    <property type="entry name" value="H3TH_53EXO"/>
    <property type="match status" value="1"/>
</dbReference>
<keyword evidence="3" id="KW-0269">Exonuclease</keyword>
<dbReference type="Proteomes" id="UP000460221">
    <property type="component" value="Unassembled WGS sequence"/>
</dbReference>
<keyword evidence="9" id="KW-1185">Reference proteome</keyword>
<organism evidence="8 9">
    <name type="scientific">Nakamurella alba</name>
    <dbReference type="NCBI Taxonomy" id="2665158"/>
    <lineage>
        <taxon>Bacteria</taxon>
        <taxon>Bacillati</taxon>
        <taxon>Actinomycetota</taxon>
        <taxon>Actinomycetes</taxon>
        <taxon>Nakamurellales</taxon>
        <taxon>Nakamurellaceae</taxon>
        <taxon>Nakamurella</taxon>
    </lineage>
</organism>
<accession>A0A7K1FRN5</accession>
<evidence type="ECO:0000256" key="1">
    <source>
        <dbReference type="ARBA" id="ARBA00022722"/>
    </source>
</evidence>
<comment type="caution">
    <text evidence="8">The sequence shown here is derived from an EMBL/GenBank/DDBJ whole genome shotgun (WGS) entry which is preliminary data.</text>
</comment>
<sequence>MLQLLDLAGIYFRSFHALPSSMTAPDGRPVNAIRGTIDIIRRVMIDAKPTRVIACLDLDWRPAWRVELLPSYKAHRVIEEGGGATGTGVPGGADVEEVPDELSPQVPLLLEVLEAFGIAIAGAEGFEADDVIGTLAARETVDPVEVVTGDRDLLQLARETPTPVRVRYVGAGMSKVQVLDQAGVAEKYGIPASRYADFAALRGDPSDGLPGVAGIGEKTAAQLVGTFGTIEDIVVAANDRNSGMPQASRKKLLAAADYLAVAPKVVRVAEDAPVSVHPAGDGALPSSPTDPARLAALVKELGIGQSVKRLLDTMLTR</sequence>
<keyword evidence="4" id="KW-0238">DNA-binding</keyword>